<dbReference type="AlphaFoldDB" id="A0A5C5X718"/>
<gene>
    <name evidence="3" type="ORF">KOR42_14220</name>
</gene>
<reference evidence="3 4" key="1">
    <citation type="submission" date="2019-02" db="EMBL/GenBank/DDBJ databases">
        <title>Deep-cultivation of Planctomycetes and their phenomic and genomic characterization uncovers novel biology.</title>
        <authorList>
            <person name="Wiegand S."/>
            <person name="Jogler M."/>
            <person name="Boedeker C."/>
            <person name="Pinto D."/>
            <person name="Vollmers J."/>
            <person name="Rivas-Marin E."/>
            <person name="Kohn T."/>
            <person name="Peeters S.H."/>
            <person name="Heuer A."/>
            <person name="Rast P."/>
            <person name="Oberbeckmann S."/>
            <person name="Bunk B."/>
            <person name="Jeske O."/>
            <person name="Meyerdierks A."/>
            <person name="Storesund J.E."/>
            <person name="Kallscheuer N."/>
            <person name="Luecker S."/>
            <person name="Lage O.M."/>
            <person name="Pohl T."/>
            <person name="Merkel B.J."/>
            <person name="Hornburger P."/>
            <person name="Mueller R.-W."/>
            <person name="Bruemmer F."/>
            <person name="Labrenz M."/>
            <person name="Spormann A.M."/>
            <person name="Op Den Camp H."/>
            <person name="Overmann J."/>
            <person name="Amann R."/>
            <person name="Jetten M.S.M."/>
            <person name="Mascher T."/>
            <person name="Medema M.H."/>
            <person name="Devos D.P."/>
            <person name="Kaster A.-K."/>
            <person name="Ovreas L."/>
            <person name="Rohde M."/>
            <person name="Galperin M.Y."/>
            <person name="Jogler C."/>
        </authorList>
    </citation>
    <scope>NUCLEOTIDE SEQUENCE [LARGE SCALE GENOMIC DNA]</scope>
    <source>
        <strain evidence="3 4">KOR42</strain>
    </source>
</reference>
<dbReference type="Pfam" id="PF06439">
    <property type="entry name" value="3keto-disac_hyd"/>
    <property type="match status" value="1"/>
</dbReference>
<feature type="signal peptide" evidence="1">
    <location>
        <begin position="1"/>
        <end position="22"/>
    </location>
</feature>
<feature type="chain" id="PRO_5022878933" description="3-keto-alpha-glucoside-1,2-lyase/3-keto-2-hydroxy-glucal hydratase domain-containing protein" evidence="1">
    <location>
        <begin position="23"/>
        <end position="236"/>
    </location>
</feature>
<accession>A0A5C5X718</accession>
<dbReference type="RefSeq" id="WP_146508177.1">
    <property type="nucleotide sequence ID" value="NZ_SIHI01000001.1"/>
</dbReference>
<proteinExistence type="predicted"/>
<sequence precursor="true">MHQTRLIALLLSALCCHTEAFGQTESTPPVPTESADGFVSLFDGKSLNGWQGAKDVYYVLDGLLHSVSDQSGNLETITDYGDFILRFEFRLTSGANNGIGLRVPPGQHAATQGMEIQLIDDSNDFAKKLKPYQTHGSVYGLIPAKQGFLKPVGEWNEFEVRCVGSQVTVITNGTIVVDGDVKKAYAEGPLDDREHPGIDRQSGRIALLGHKSEVAFRNIRVKELTSAENEAAPIGE</sequence>
<protein>
    <recommendedName>
        <fullName evidence="2">3-keto-alpha-glucoside-1,2-lyase/3-keto-2-hydroxy-glucal hydratase domain-containing protein</fullName>
    </recommendedName>
</protein>
<dbReference type="EMBL" id="SIHI01000001">
    <property type="protein sequence ID" value="TWT58053.1"/>
    <property type="molecule type" value="Genomic_DNA"/>
</dbReference>
<dbReference type="GO" id="GO:0016787">
    <property type="term" value="F:hydrolase activity"/>
    <property type="evidence" value="ECO:0007669"/>
    <property type="project" value="InterPro"/>
</dbReference>
<evidence type="ECO:0000313" key="3">
    <source>
        <dbReference type="EMBL" id="TWT58053.1"/>
    </source>
</evidence>
<name>A0A5C5X718_9PLAN</name>
<dbReference type="OrthoDB" id="266976at2"/>
<evidence type="ECO:0000313" key="4">
    <source>
        <dbReference type="Proteomes" id="UP000317243"/>
    </source>
</evidence>
<organism evidence="3 4">
    <name type="scientific">Thalassoglobus neptunius</name>
    <dbReference type="NCBI Taxonomy" id="1938619"/>
    <lineage>
        <taxon>Bacteria</taxon>
        <taxon>Pseudomonadati</taxon>
        <taxon>Planctomycetota</taxon>
        <taxon>Planctomycetia</taxon>
        <taxon>Planctomycetales</taxon>
        <taxon>Planctomycetaceae</taxon>
        <taxon>Thalassoglobus</taxon>
    </lineage>
</organism>
<feature type="domain" description="3-keto-alpha-glucoside-1,2-lyase/3-keto-2-hydroxy-glucal hydratase" evidence="2">
    <location>
        <begin position="37"/>
        <end position="222"/>
    </location>
</feature>
<comment type="caution">
    <text evidence="3">The sequence shown here is derived from an EMBL/GenBank/DDBJ whole genome shotgun (WGS) entry which is preliminary data.</text>
</comment>
<keyword evidence="4" id="KW-1185">Reference proteome</keyword>
<dbReference type="InterPro" id="IPR010496">
    <property type="entry name" value="AL/BT2_dom"/>
</dbReference>
<evidence type="ECO:0000256" key="1">
    <source>
        <dbReference type="SAM" id="SignalP"/>
    </source>
</evidence>
<dbReference type="Proteomes" id="UP000317243">
    <property type="component" value="Unassembled WGS sequence"/>
</dbReference>
<dbReference type="Gene3D" id="2.60.120.560">
    <property type="entry name" value="Exo-inulinase, domain 1"/>
    <property type="match status" value="1"/>
</dbReference>
<keyword evidence="1" id="KW-0732">Signal</keyword>
<evidence type="ECO:0000259" key="2">
    <source>
        <dbReference type="Pfam" id="PF06439"/>
    </source>
</evidence>